<dbReference type="GO" id="GO:0003723">
    <property type="term" value="F:RNA binding"/>
    <property type="evidence" value="ECO:0007669"/>
    <property type="project" value="UniProtKB-KW"/>
</dbReference>
<name>A0A8H7CWI9_9AGAR</name>
<keyword evidence="6" id="KW-0511">Multifunctional enzyme</keyword>
<comment type="caution">
    <text evidence="9">The sequence shown here is derived from an EMBL/GenBank/DDBJ whole genome shotgun (WGS) entry which is preliminary data.</text>
</comment>
<keyword evidence="4" id="KW-0255">Endonuclease</keyword>
<evidence type="ECO:0000313" key="10">
    <source>
        <dbReference type="Proteomes" id="UP000623467"/>
    </source>
</evidence>
<feature type="compositionally biased region" description="Basic and acidic residues" evidence="7">
    <location>
        <begin position="238"/>
        <end position="250"/>
    </location>
</feature>
<dbReference type="PANTHER" id="PTHR37984">
    <property type="entry name" value="PROTEIN CBG26694"/>
    <property type="match status" value="1"/>
</dbReference>
<keyword evidence="4" id="KW-0378">Hydrolase</keyword>
<dbReference type="PROSITE" id="PS50994">
    <property type="entry name" value="INTEGRASE"/>
    <property type="match status" value="1"/>
</dbReference>
<protein>
    <submittedName>
        <fullName evidence="9">Integrase catalytic domain-containing protein</fullName>
    </submittedName>
</protein>
<dbReference type="GO" id="GO:0016779">
    <property type="term" value="F:nucleotidyltransferase activity"/>
    <property type="evidence" value="ECO:0007669"/>
    <property type="project" value="UniProtKB-KW"/>
</dbReference>
<dbReference type="InterPro" id="IPR041588">
    <property type="entry name" value="Integrase_H2C2"/>
</dbReference>
<dbReference type="InterPro" id="IPR012337">
    <property type="entry name" value="RNaseH-like_sf"/>
</dbReference>
<dbReference type="CDD" id="cd00303">
    <property type="entry name" value="retropepsin_like"/>
    <property type="match status" value="1"/>
</dbReference>
<gene>
    <name evidence="9" type="ORF">MSAN_01623900</name>
</gene>
<dbReference type="PANTHER" id="PTHR37984:SF5">
    <property type="entry name" value="PROTEIN NYNRIN-LIKE"/>
    <property type="match status" value="1"/>
</dbReference>
<keyword evidence="3" id="KW-0540">Nuclease</keyword>
<dbReference type="SUPFAM" id="SSF53098">
    <property type="entry name" value="Ribonuclease H-like"/>
    <property type="match status" value="1"/>
</dbReference>
<feature type="compositionally biased region" description="Low complexity" evidence="7">
    <location>
        <begin position="253"/>
        <end position="265"/>
    </location>
</feature>
<dbReference type="InterPro" id="IPR043128">
    <property type="entry name" value="Rev_trsase/Diguanyl_cyclase"/>
</dbReference>
<feature type="region of interest" description="Disordered" evidence="7">
    <location>
        <begin position="361"/>
        <end position="381"/>
    </location>
</feature>
<dbReference type="Pfam" id="PF17921">
    <property type="entry name" value="Integrase_H2C2"/>
    <property type="match status" value="1"/>
</dbReference>
<keyword evidence="1" id="KW-0808">Transferase</keyword>
<evidence type="ECO:0000256" key="3">
    <source>
        <dbReference type="ARBA" id="ARBA00022722"/>
    </source>
</evidence>
<keyword evidence="5" id="KW-0694">RNA-binding</keyword>
<evidence type="ECO:0000256" key="6">
    <source>
        <dbReference type="ARBA" id="ARBA00023268"/>
    </source>
</evidence>
<dbReference type="InterPro" id="IPR036397">
    <property type="entry name" value="RNaseH_sf"/>
</dbReference>
<sequence>MDKQRLSEAEQSRSFLRVMQPAAFASEIRRRLQIKKPDVHPADPYALADLYEAAEFVLAGTSGTLTFDTSHTPVPGPAHSTIEVKPDPGIAALLGTVAELIKVLVQKTPTDSHNSNNNGNAPKRPRPDGCGYCSDLSHFINDCERVLDDIKAGKCKRNSEGRVVLPSGAFVPCTIMGKDLRSRIEKWHELNPGQLAAAQLLVGVAVNHLSTPEPSSTAPHTMLQHELFALRTRAQVKRALESKEQDEPERTIPPTVHTPPTAAPVAPAPVPTVPAAQPADKAPQHPFSNARDAAYAPPKDRNLGLPPPAPTKAGPAFRTSAPVYNPRDASDVFESCLNAPVTLTQRQIWSIAPEVRAQLREATTPHRAPPKDSKNSGISTTQFFHDIDSPLPFPNDSPVDPDPTVEQNIYHDVLIHSLPTSYTNSVQAGTIPDDLVVSMESSAICSILPIIDNQQQIESIVDGGSQIIAMSEAICHELGLIYDPRIFLRMQSANGSISPSLGLARNVPFRIGDITLYLQVHISIIRNFANEDQTITICDPNSGKLATVPTVPRGPPRHRELALVIIPDPNNYGNYIIHSTSALVLDSLPHLQHTYLTACTNLSFHTNTVKFAHGVAQPAFPTACDSTRTDNFVPLFSISSPALPSPFDYAIPSIPTPSHSNDLLPPLARVFATKKYKPVAQKICPVLGTLPDKFRIERHIIGDPLTDIPPLNPNPPPFTPTDRYTAERRDIIDAAHPGDFLWPKEQRLMHHFMCLQNQAFAWQDSERGCFRTDFFPPIDIPVMPHTPWVQRNIPIPPGIYDQVCKVIRTKIDAGVYEPSNSSYRSRWFCVVKKDGTSLRLVHSLEPLNAVTIQHSGVTPFTDQIAEHFAGRACGAMLDLYTPYGALRLITLPMGWTNSVPIFHDDVTFILQPEIPEFTIPYIDDIPGRGPASTYQSEDGTYETIAENPGIRRFVWEHFNNLNQIVQRMKYCSGTFSGIKSILCAGSITVVGHVCTPAGRIPDEKRVSKIVNWGPCKDLSEVRAFLGTIGVVRIFIQNFAHRAHALTLLTRKDMPFLFGPAQIAAQEDLKNALIHSPALRPIDYSSNAPTILGVDTSPHAVGFLLCQCDPANLSCRYYARFGSITLNEREARFSQPKLELYGLFRALCSWKIYLIGVRNLVVEVDARYIKGMLAHPDLQPGASINRWILAILMFHFTLIHVPGVLHRPDGLSRRPPQPGDKLEPEDDFDDWVDQLHGFMHFINDSPYVCRPQFTISTLAAEIAPDGQDPPPSLSYNNVPRSDATRLADARVDLVRIWHSTLQRPRDMSDKDYKSFVRYCMEFYPSGDQLWRKDPQSRHKLVVPTHHRLFILTSAHDDVGHKGFYATCALLVERFWWPHLADNVTWWIHTCHICQLRQTKKILIPPTVAVPTPIFAKVFMDTMHMPPSGGFKYIVHGRCSLVHYPEFHMLRRETAIEIVTDNGTPFLKAMAYLEQKYHIKHIRISGYNSRANGLIERPHFDVRESIFKAVDGDQSRWHTVTYSVFWAKRVTISRRMGCSPYFAVTGTHPLLPLDISEATYLLPPPESVLSTTELIARRAIALQKRCDQLAQLHSTVFEARLRAAVRFEVEHATTIRDYDFKRGDLVLMRNTAIEKSLSRKMRKRYLGPLIVLSHNLGGAYILCELDGSVFHRPIAAFRIIPYFARTSLPLPPLDDFLDINTD</sequence>
<dbReference type="Gene3D" id="3.30.420.10">
    <property type="entry name" value="Ribonuclease H-like superfamily/Ribonuclease H"/>
    <property type="match status" value="1"/>
</dbReference>
<evidence type="ECO:0000259" key="8">
    <source>
        <dbReference type="PROSITE" id="PS50994"/>
    </source>
</evidence>
<dbReference type="Gene3D" id="3.30.70.270">
    <property type="match status" value="1"/>
</dbReference>
<evidence type="ECO:0000313" key="9">
    <source>
        <dbReference type="EMBL" id="KAF7350636.1"/>
    </source>
</evidence>
<dbReference type="InterPro" id="IPR001584">
    <property type="entry name" value="Integrase_cat-core"/>
</dbReference>
<dbReference type="InterPro" id="IPR050951">
    <property type="entry name" value="Retrovirus_Pol_polyprotein"/>
</dbReference>
<evidence type="ECO:0000256" key="7">
    <source>
        <dbReference type="SAM" id="MobiDB-lite"/>
    </source>
</evidence>
<reference evidence="9" key="1">
    <citation type="submission" date="2020-05" db="EMBL/GenBank/DDBJ databases">
        <title>Mycena genomes resolve the evolution of fungal bioluminescence.</title>
        <authorList>
            <person name="Tsai I.J."/>
        </authorList>
    </citation>
    <scope>NUCLEOTIDE SEQUENCE</scope>
    <source>
        <strain evidence="9">160909Yilan</strain>
    </source>
</reference>
<dbReference type="Proteomes" id="UP000623467">
    <property type="component" value="Unassembled WGS sequence"/>
</dbReference>
<dbReference type="InterPro" id="IPR041577">
    <property type="entry name" value="RT_RNaseH_2"/>
</dbReference>
<keyword evidence="10" id="KW-1185">Reference proteome</keyword>
<dbReference type="Pfam" id="PF17919">
    <property type="entry name" value="RT_RNaseH_2"/>
    <property type="match status" value="1"/>
</dbReference>
<dbReference type="Gene3D" id="1.10.340.70">
    <property type="match status" value="1"/>
</dbReference>
<dbReference type="Gene3D" id="2.40.70.10">
    <property type="entry name" value="Acid Proteases"/>
    <property type="match status" value="1"/>
</dbReference>
<accession>A0A8H7CWI9</accession>
<evidence type="ECO:0000256" key="1">
    <source>
        <dbReference type="ARBA" id="ARBA00022679"/>
    </source>
</evidence>
<dbReference type="FunFam" id="1.10.340.70:FF:000001">
    <property type="entry name" value="Retrovirus-related Pol polyprotein from transposon gypsy-like Protein"/>
    <property type="match status" value="1"/>
</dbReference>
<dbReference type="GO" id="GO:0005634">
    <property type="term" value="C:nucleus"/>
    <property type="evidence" value="ECO:0007669"/>
    <property type="project" value="UniProtKB-ARBA"/>
</dbReference>
<dbReference type="EMBL" id="JACAZH010000014">
    <property type="protein sequence ID" value="KAF7350636.1"/>
    <property type="molecule type" value="Genomic_DNA"/>
</dbReference>
<keyword evidence="2" id="KW-0548">Nucleotidyltransferase</keyword>
<dbReference type="GO" id="GO:0004519">
    <property type="term" value="F:endonuclease activity"/>
    <property type="evidence" value="ECO:0007669"/>
    <property type="project" value="UniProtKB-KW"/>
</dbReference>
<proteinExistence type="predicted"/>
<feature type="region of interest" description="Disordered" evidence="7">
    <location>
        <begin position="238"/>
        <end position="316"/>
    </location>
</feature>
<dbReference type="InterPro" id="IPR021109">
    <property type="entry name" value="Peptidase_aspartic_dom_sf"/>
</dbReference>
<dbReference type="Gene3D" id="3.10.10.10">
    <property type="entry name" value="HIV Type 1 Reverse Transcriptase, subunit A, domain 1"/>
    <property type="match status" value="1"/>
</dbReference>
<dbReference type="OrthoDB" id="3252634at2759"/>
<evidence type="ECO:0000256" key="5">
    <source>
        <dbReference type="ARBA" id="ARBA00022884"/>
    </source>
</evidence>
<evidence type="ECO:0000256" key="4">
    <source>
        <dbReference type="ARBA" id="ARBA00022759"/>
    </source>
</evidence>
<organism evidence="9 10">
    <name type="scientific">Mycena sanguinolenta</name>
    <dbReference type="NCBI Taxonomy" id="230812"/>
    <lineage>
        <taxon>Eukaryota</taxon>
        <taxon>Fungi</taxon>
        <taxon>Dikarya</taxon>
        <taxon>Basidiomycota</taxon>
        <taxon>Agaricomycotina</taxon>
        <taxon>Agaricomycetes</taxon>
        <taxon>Agaricomycetidae</taxon>
        <taxon>Agaricales</taxon>
        <taxon>Marasmiineae</taxon>
        <taxon>Mycenaceae</taxon>
        <taxon>Mycena</taxon>
    </lineage>
</organism>
<dbReference type="GO" id="GO:0015074">
    <property type="term" value="P:DNA integration"/>
    <property type="evidence" value="ECO:0007669"/>
    <property type="project" value="InterPro"/>
</dbReference>
<dbReference type="CDD" id="cd01647">
    <property type="entry name" value="RT_LTR"/>
    <property type="match status" value="1"/>
</dbReference>
<dbReference type="InterPro" id="IPR043502">
    <property type="entry name" value="DNA/RNA_pol_sf"/>
</dbReference>
<evidence type="ECO:0000256" key="2">
    <source>
        <dbReference type="ARBA" id="ARBA00022695"/>
    </source>
</evidence>
<feature type="domain" description="Integrase catalytic" evidence="8">
    <location>
        <begin position="1456"/>
        <end position="1555"/>
    </location>
</feature>
<dbReference type="SUPFAM" id="SSF56672">
    <property type="entry name" value="DNA/RNA polymerases"/>
    <property type="match status" value="1"/>
</dbReference>